<evidence type="ECO:0000256" key="1">
    <source>
        <dbReference type="SAM" id="MobiDB-lite"/>
    </source>
</evidence>
<feature type="compositionally biased region" description="Basic and acidic residues" evidence="1">
    <location>
        <begin position="1562"/>
        <end position="1574"/>
    </location>
</feature>
<reference evidence="3 4" key="1">
    <citation type="submission" date="2016-02" db="EMBL/GenBank/DDBJ databases">
        <title>Genome analysis of coral dinoflagellate symbionts highlights evolutionary adaptations to a symbiotic lifestyle.</title>
        <authorList>
            <person name="Aranda M."/>
            <person name="Li Y."/>
            <person name="Liew Y.J."/>
            <person name="Baumgarten S."/>
            <person name="Simakov O."/>
            <person name="Wilson M."/>
            <person name="Piel J."/>
            <person name="Ashoor H."/>
            <person name="Bougouffa S."/>
            <person name="Bajic V.B."/>
            <person name="Ryu T."/>
            <person name="Ravasi T."/>
            <person name="Bayer T."/>
            <person name="Micklem G."/>
            <person name="Kim H."/>
            <person name="Bhak J."/>
            <person name="Lajeunesse T.C."/>
            <person name="Voolstra C.R."/>
        </authorList>
    </citation>
    <scope>NUCLEOTIDE SEQUENCE [LARGE SCALE GENOMIC DNA]</scope>
    <source>
        <strain evidence="3 4">CCMP2467</strain>
    </source>
</reference>
<feature type="compositionally biased region" description="Basic and acidic residues" evidence="1">
    <location>
        <begin position="1637"/>
        <end position="1648"/>
    </location>
</feature>
<evidence type="ECO:0000259" key="2">
    <source>
        <dbReference type="PROSITE" id="PS50878"/>
    </source>
</evidence>
<dbReference type="InterPro" id="IPR000477">
    <property type="entry name" value="RT_dom"/>
</dbReference>
<feature type="compositionally biased region" description="Basic and acidic residues" evidence="1">
    <location>
        <begin position="17"/>
        <end position="35"/>
    </location>
</feature>
<proteinExistence type="predicted"/>
<dbReference type="PANTHER" id="PTHR19446">
    <property type="entry name" value="REVERSE TRANSCRIPTASES"/>
    <property type="match status" value="1"/>
</dbReference>
<feature type="region of interest" description="Disordered" evidence="1">
    <location>
        <begin position="1538"/>
        <end position="1648"/>
    </location>
</feature>
<feature type="region of interest" description="Disordered" evidence="1">
    <location>
        <begin position="223"/>
        <end position="287"/>
    </location>
</feature>
<accession>A0A1Q9CN72</accession>
<dbReference type="Proteomes" id="UP000186817">
    <property type="component" value="Unassembled WGS sequence"/>
</dbReference>
<feature type="compositionally biased region" description="Low complexity" evidence="1">
    <location>
        <begin position="1603"/>
        <end position="1612"/>
    </location>
</feature>
<feature type="domain" description="Reverse transcriptase" evidence="2">
    <location>
        <begin position="964"/>
        <end position="1274"/>
    </location>
</feature>
<gene>
    <name evidence="3" type="ORF">AK812_SmicGene34745</name>
</gene>
<feature type="region of interest" description="Disordered" evidence="1">
    <location>
        <begin position="323"/>
        <end position="356"/>
    </location>
</feature>
<feature type="region of interest" description="Disordered" evidence="1">
    <location>
        <begin position="1"/>
        <end position="60"/>
    </location>
</feature>
<comment type="caution">
    <text evidence="3">The sequence shown here is derived from an EMBL/GenBank/DDBJ whole genome shotgun (WGS) entry which is preliminary data.</text>
</comment>
<feature type="compositionally biased region" description="Low complexity" evidence="1">
    <location>
        <begin position="41"/>
        <end position="60"/>
    </location>
</feature>
<dbReference type="EMBL" id="LSRX01001045">
    <property type="protein sequence ID" value="OLP84381.1"/>
    <property type="molecule type" value="Genomic_DNA"/>
</dbReference>
<evidence type="ECO:0000313" key="3">
    <source>
        <dbReference type="EMBL" id="OLP84381.1"/>
    </source>
</evidence>
<name>A0A1Q9CN72_SYMMI</name>
<dbReference type="Pfam" id="PF00078">
    <property type="entry name" value="RVT_1"/>
    <property type="match status" value="1"/>
</dbReference>
<feature type="region of interest" description="Disordered" evidence="1">
    <location>
        <begin position="88"/>
        <end position="114"/>
    </location>
</feature>
<feature type="compositionally biased region" description="Acidic residues" evidence="1">
    <location>
        <begin position="88"/>
        <end position="109"/>
    </location>
</feature>
<keyword evidence="4" id="KW-1185">Reference proteome</keyword>
<feature type="region of interest" description="Disordered" evidence="1">
    <location>
        <begin position="186"/>
        <end position="206"/>
    </location>
</feature>
<sequence>MVERGPGGDDSSSGEYVDVRLDSEAEGEGGHREPRPGPAGPAGHADQAATAAAKAAPAPGVRVIYDRLGQVVREPTGPPPIVLAVDAAEDEDSESSEHDVDEAAADTDDPGTAPLPHEMEPEFRHVSLAMSNAVCEVLRRNGNRRAEFHVLSIPPAAWKTTEGFVLQALPLTDNTRRHPNLLRCADGPTFAPPRVDEERSEMTDAELADDEEMAALRAEMDAEPAAHMHPSRGTSRRSTATAVPPPPAGHPRTRRQPWPSKYAPPVPTPAQTSAAGDGDESSRPSEDLTMTALTPAARMTNDEVEAAIADLELRTLIDELETEEMEAEASAVNTTSGPTVEPAPGGAASSSSGGTLVPVTPATASTMTSGRPVDTPLRSNRKLGAYLHNGLRRRVQPKADPEYHVGGLTLLMGIVHVGLYRSAMTTLLQSGGLCVRYKQIQKGRSTVKTANQPDQFLDILLGIKFGNVLSKERSTEQIGTPMARLGIGENFCIATNLVQAIKIVAALYPGKQSLASELTGDCELSPGMQAVSWTQGIKKYWHGLLQKPKQVSWNVAKSTLEGHKVTALLKQRARIWRHVEQWLRATPGRHGCLIVGDLNTPLTPEPGVCGPVPLVQNIAQQDQAELQAILRTYVCCALNSWTGTGAKARTFLPPTGDQTLQGTRIDFVIARGDLIDNEAKKAGVISAPFVPTSGARHRPVQAKIRLPSRPKPGAHPSSGRQPAQVCRQLRNPQVEAGLARNLSTLMDQSNPDADLDDLLLQGWEMTRSEDPGQHGRHELAPQQGLAVRHRIQHMWQLRASIRGNQPRTDDAGDLPSLASIWKAWIQVARLQACTRQLRKDCRRHKTLKIYEAVQAENVYAAAKQFAPRQVRRKLQLRTKDGQLMSHEQEFQCIKDYFTRLYHGPNPQPVALSQAVQFEPAEVQVAILKLSAGKAMPQHSAPAALWRTSVGQVASRLCSQINSCLGRGCHLLPERWSTSDMALIPKPGKAMTSPEQLRPISLLPMPAKALGSMLAERLHAHAYRYLQGIPQYAYMKGRHLGMALDRVASHCISTRRLLQDQANNLHARRSGRRAAQVCGGCMLSLDLSKAYDHVPWEDLACALRDAEVPPQLVELIILLHQQARIRITHHEQTELLRMYRGLRQGCSLAPALWTIYSGWLLKGLHATGEVDIPESNTSYADDFHFCWQVLRASDMERSYRAMRTVLQGLEERHVQVSLEKTVAIIDLQGPGAKKCLDRYLVRRPRCEGLFLKFMIAGEARYVKVKPSHTYLGVSISYKKPEQETAKLRLDLATGTFRRLKKILACRDVPLKLRLQLWQGTVLPTMLHGVDSMGLPLKEANQIMIVYFKQVRSVAKSFSMFTHETNQDLAKRLGLADPLQRLLQALDRRSCASKDLPEQLLPGMPQCRHCKYKFTTWHAFFYHINSRGCSILRALYEKDSHVIVAESLNEAVVNDVELLQMTQSCTWKDIAMHPKVRANHQHCPECHMWTVRHQYIKRHMLQKHPEQTAIIEQSEQLIVDKNKRQLEEATQELALLEGLNPMGTHQPGMSSTLPGLLGMGSNKPEPEKNTLAKADLDPPQQKYHKGDAKGNQGNQGRRGKGRGHGQSQSSRHQGAPSSTSWRGQQGPGTQGPPKSGPPSRKDPWSEEELVRYEPEEYQAAIKMLTTMMLRHEAQFAIQKQDTSYVVFIQTGFPDSVAVSTHRIAQNWHAMKTATPEKLEAPMRAILFQHFIKTVLGKLELLLQTLSSKSMAVSLGLLLENEEDLPAMKWDPENRKHVPDTSLPSMKATEAVQTLQMILQRCTTPLVISRYHATRKLAQEYQGDTLTMLLEVGLRTKEANEVWSALHRMEKSSAWVTAGTYLRREGMQRSALGKRLAMLNW</sequence>
<protein>
    <submittedName>
        <fullName evidence="3">LINE-1 retrotransposable element ORF2 protein</fullName>
    </submittedName>
</protein>
<dbReference type="OrthoDB" id="433179at2759"/>
<evidence type="ECO:0000313" key="4">
    <source>
        <dbReference type="Proteomes" id="UP000186817"/>
    </source>
</evidence>
<dbReference type="PROSITE" id="PS50878">
    <property type="entry name" value="RT_POL"/>
    <property type="match status" value="1"/>
</dbReference>
<feature type="compositionally biased region" description="Polar residues" evidence="1">
    <location>
        <begin position="232"/>
        <end position="241"/>
    </location>
</feature>
<feature type="compositionally biased region" description="Low complexity" evidence="1">
    <location>
        <begin position="342"/>
        <end position="354"/>
    </location>
</feature>
<organism evidence="3 4">
    <name type="scientific">Symbiodinium microadriaticum</name>
    <name type="common">Dinoflagellate</name>
    <name type="synonym">Zooxanthella microadriatica</name>
    <dbReference type="NCBI Taxonomy" id="2951"/>
    <lineage>
        <taxon>Eukaryota</taxon>
        <taxon>Sar</taxon>
        <taxon>Alveolata</taxon>
        <taxon>Dinophyceae</taxon>
        <taxon>Suessiales</taxon>
        <taxon>Symbiodiniaceae</taxon>
        <taxon>Symbiodinium</taxon>
    </lineage>
</organism>